<accession>A0A261S9U3</accession>
<reference evidence="2" key="1">
    <citation type="submission" date="2017-05" db="EMBL/GenBank/DDBJ databases">
        <title>Complete and WGS of Bordetella genogroups.</title>
        <authorList>
            <person name="Spilker T."/>
            <person name="Lipuma J."/>
        </authorList>
    </citation>
    <scope>NUCLEOTIDE SEQUENCE [LARGE SCALE GENOMIC DNA]</scope>
    <source>
        <strain evidence="2">AU16122</strain>
    </source>
</reference>
<evidence type="ECO:0000313" key="1">
    <source>
        <dbReference type="EMBL" id="OZI34158.1"/>
    </source>
</evidence>
<proteinExistence type="predicted"/>
<keyword evidence="2" id="KW-1185">Reference proteome</keyword>
<organism evidence="1 2">
    <name type="scientific">Bordetella genomosp. 10</name>
    <dbReference type="NCBI Taxonomy" id="1416804"/>
    <lineage>
        <taxon>Bacteria</taxon>
        <taxon>Pseudomonadati</taxon>
        <taxon>Pseudomonadota</taxon>
        <taxon>Betaproteobacteria</taxon>
        <taxon>Burkholderiales</taxon>
        <taxon>Alcaligenaceae</taxon>
        <taxon>Bordetella</taxon>
    </lineage>
</organism>
<dbReference type="EMBL" id="NEVM01000002">
    <property type="protein sequence ID" value="OZI34158.1"/>
    <property type="molecule type" value="Genomic_DNA"/>
</dbReference>
<dbReference type="AlphaFoldDB" id="A0A261S9U3"/>
<protein>
    <submittedName>
        <fullName evidence="1">Uncharacterized protein</fullName>
    </submittedName>
</protein>
<evidence type="ECO:0000313" key="2">
    <source>
        <dbReference type="Proteomes" id="UP000216020"/>
    </source>
</evidence>
<name>A0A261S9U3_9BORD</name>
<sequence length="871" mass="94698">MAGGGIRACGSAAPRAATPRYDAVPSDSMEAVRFRPAPASAPPRAGGAAFTPVNRPNTLRETLGLIVELLRNVFSASPYRNCQMSWHGPRDTRTFEQFFNFVEQERAPSRADVDRLMDNLTGLGARLGDAYFERICEKTLQQAQDVPALRQLQEILDAARWAPDSAQAPVDDDAVRLRALLSRCVGQRLAGREHEQCEQLAEICRERDAPHLGRVVARLMEIEGSHDDADGRPAHGRAPLPARVAAAVGVLAVEEQREAIAELDRIHAGQPAAPDLDGQIGAALTASLNRFARLSDQERTVMQKLLDVRSGGVKEATSALRKALEDYHARPLEARDIRPCQAALSRLDAVAAEFDFLVATVAEVRLAMGRQSQIPALEIDAALVDRAILTLFEDIGATEEPPDAGMDDLGSLKIGAVWQSQPYLLEQLGDLQSYSGVLGDALKMLAGERLARHEELGARHIAHILQHRLAPRLDEAWARPALCASVLRDVLDEVMYVDQARGILSGSHDMSFRVATPESLGKLRSAFLDAGRRADGEASDASVFEPLWEAWSHVAKTLHEDMLKAFPEGKLDTGRTLGTALRTLGDLGGLLGFPAADAVCPLTDAQQRAWRAALAAKVGVALDDDGRIQPDAMRRIHPPVQESLRKTDTLKWETWSVADAMPEGGEWEVVGDAAGVAVEGADALENRQFAQHRVTKQFIADFLTRGVNNTLSIDGNALEPLSAYAEDASPEPDLMKRALRIDEFLTELEKARPGSSERVMLFLHQGLAAFYSIGMMGAERALPLANPTQYAFHLTSMANQDIKLKVAVRFDEIAKLQKLADGACYLADCDGGTAEYSNVIVIPHDPDQPVRQLGLMAFEMKAKAASAFMAA</sequence>
<gene>
    <name evidence="1" type="ORF">CAL29_11450</name>
</gene>
<dbReference type="Proteomes" id="UP000216020">
    <property type="component" value="Unassembled WGS sequence"/>
</dbReference>
<comment type="caution">
    <text evidence="1">The sequence shown here is derived from an EMBL/GenBank/DDBJ whole genome shotgun (WGS) entry which is preliminary data.</text>
</comment>